<reference evidence="1 2" key="1">
    <citation type="journal article" date="2014" name="Genome Biol. Evol.">
        <title>The genome of the myxosporean Thelohanellus kitauei shows adaptations to nutrient acquisition within its fish host.</title>
        <authorList>
            <person name="Yang Y."/>
            <person name="Xiong J."/>
            <person name="Zhou Z."/>
            <person name="Huo F."/>
            <person name="Miao W."/>
            <person name="Ran C."/>
            <person name="Liu Y."/>
            <person name="Zhang J."/>
            <person name="Feng J."/>
            <person name="Wang M."/>
            <person name="Wang M."/>
            <person name="Wang L."/>
            <person name="Yao B."/>
        </authorList>
    </citation>
    <scope>NUCLEOTIDE SEQUENCE [LARGE SCALE GENOMIC DNA]</scope>
    <source>
        <strain evidence="1">Wuqing</strain>
    </source>
</reference>
<gene>
    <name evidence="1" type="ORF">RF11_11912</name>
</gene>
<keyword evidence="2" id="KW-1185">Reference proteome</keyword>
<comment type="caution">
    <text evidence="1">The sequence shown here is derived from an EMBL/GenBank/DDBJ whole genome shotgun (WGS) entry which is preliminary data.</text>
</comment>
<sequence length="118" mass="13286">MSTDGSIEYVGNDNHGLLPSRYVDTTRSMILNNVKIKELVMISKCSTFEIDCMISFSNSREYRLANMIFEGALTGICLMIQPNPSCTINRMGFLNTSWAESFHTNYIAVRTVGKGMRD</sequence>
<dbReference type="AlphaFoldDB" id="A0A0C2JWH1"/>
<evidence type="ECO:0000313" key="2">
    <source>
        <dbReference type="Proteomes" id="UP000031668"/>
    </source>
</evidence>
<evidence type="ECO:0000313" key="1">
    <source>
        <dbReference type="EMBL" id="KII73798.1"/>
    </source>
</evidence>
<dbReference type="EMBL" id="JWZT01000656">
    <property type="protein sequence ID" value="KII73798.1"/>
    <property type="molecule type" value="Genomic_DNA"/>
</dbReference>
<organism evidence="1 2">
    <name type="scientific">Thelohanellus kitauei</name>
    <name type="common">Myxosporean</name>
    <dbReference type="NCBI Taxonomy" id="669202"/>
    <lineage>
        <taxon>Eukaryota</taxon>
        <taxon>Metazoa</taxon>
        <taxon>Cnidaria</taxon>
        <taxon>Myxozoa</taxon>
        <taxon>Myxosporea</taxon>
        <taxon>Bivalvulida</taxon>
        <taxon>Platysporina</taxon>
        <taxon>Myxobolidae</taxon>
        <taxon>Thelohanellus</taxon>
    </lineage>
</organism>
<proteinExistence type="predicted"/>
<accession>A0A0C2JWH1</accession>
<name>A0A0C2JWH1_THEKT</name>
<protein>
    <submittedName>
        <fullName evidence="1">Uncharacterized protein</fullName>
    </submittedName>
</protein>
<dbReference type="Proteomes" id="UP000031668">
    <property type="component" value="Unassembled WGS sequence"/>
</dbReference>